<evidence type="ECO:0000313" key="6">
    <source>
        <dbReference type="Proteomes" id="UP001523369"/>
    </source>
</evidence>
<accession>A0ABT1DQH3</accession>
<feature type="domain" description="HTH arsR-type" evidence="4">
    <location>
        <begin position="1"/>
        <end position="91"/>
    </location>
</feature>
<protein>
    <submittedName>
        <fullName evidence="5">Metalloregulator ArsR/SmtB family transcription factor</fullName>
    </submittedName>
</protein>
<dbReference type="InterPro" id="IPR036390">
    <property type="entry name" value="WH_DNA-bd_sf"/>
</dbReference>
<dbReference type="PROSITE" id="PS50987">
    <property type="entry name" value="HTH_ARSR_2"/>
    <property type="match status" value="1"/>
</dbReference>
<dbReference type="Gene3D" id="1.10.10.10">
    <property type="entry name" value="Winged helix-like DNA-binding domain superfamily/Winged helix DNA-binding domain"/>
    <property type="match status" value="1"/>
</dbReference>
<dbReference type="InterPro" id="IPR011991">
    <property type="entry name" value="ArsR-like_HTH"/>
</dbReference>
<dbReference type="CDD" id="cd00090">
    <property type="entry name" value="HTH_ARSR"/>
    <property type="match status" value="1"/>
</dbReference>
<dbReference type="Proteomes" id="UP001523369">
    <property type="component" value="Unassembled WGS sequence"/>
</dbReference>
<evidence type="ECO:0000256" key="1">
    <source>
        <dbReference type="ARBA" id="ARBA00023015"/>
    </source>
</evidence>
<dbReference type="Pfam" id="PF12840">
    <property type="entry name" value="HTH_20"/>
    <property type="match status" value="1"/>
</dbReference>
<dbReference type="SUPFAM" id="SSF46785">
    <property type="entry name" value="Winged helix' DNA-binding domain"/>
    <property type="match status" value="1"/>
</dbReference>
<dbReference type="InterPro" id="IPR001845">
    <property type="entry name" value="HTH_ArsR_DNA-bd_dom"/>
</dbReference>
<reference evidence="5 6" key="1">
    <citation type="submission" date="2022-06" db="EMBL/GenBank/DDBJ databases">
        <title>New Species of the Genus Actinoplanes, ActinopZanes ferrugineus.</title>
        <authorList>
            <person name="Ding P."/>
        </authorList>
    </citation>
    <scope>NUCLEOTIDE SEQUENCE [LARGE SCALE GENOMIC DNA]</scope>
    <source>
        <strain evidence="5 6">TRM88003</strain>
    </source>
</reference>
<evidence type="ECO:0000256" key="3">
    <source>
        <dbReference type="ARBA" id="ARBA00023163"/>
    </source>
</evidence>
<comment type="caution">
    <text evidence="5">The sequence shown here is derived from an EMBL/GenBank/DDBJ whole genome shotgun (WGS) entry which is preliminary data.</text>
</comment>
<name>A0ABT1DQH3_9ACTN</name>
<evidence type="ECO:0000259" key="4">
    <source>
        <dbReference type="PROSITE" id="PS50987"/>
    </source>
</evidence>
<dbReference type="RefSeq" id="WP_253239167.1">
    <property type="nucleotide sequence ID" value="NZ_JAMYJR010000023.1"/>
</dbReference>
<dbReference type="InterPro" id="IPR051081">
    <property type="entry name" value="HTH_MetalResp_TranReg"/>
</dbReference>
<sequence length="107" mass="12030">MTAELQVLAALADPTRWQLLDRLAGRREATATVLATDLPVTRQAVVKHLAVLERAGLVAAHRKGREVQYEVRAERLDETARWMAAAARRWDDRLALIKHLAEQDPAE</sequence>
<dbReference type="PRINTS" id="PR00778">
    <property type="entry name" value="HTHARSR"/>
</dbReference>
<organism evidence="5 6">
    <name type="scientific">Paractinoplanes aksuensis</name>
    <dbReference type="NCBI Taxonomy" id="2939490"/>
    <lineage>
        <taxon>Bacteria</taxon>
        <taxon>Bacillati</taxon>
        <taxon>Actinomycetota</taxon>
        <taxon>Actinomycetes</taxon>
        <taxon>Micromonosporales</taxon>
        <taxon>Micromonosporaceae</taxon>
        <taxon>Paractinoplanes</taxon>
    </lineage>
</organism>
<keyword evidence="1" id="KW-0805">Transcription regulation</keyword>
<evidence type="ECO:0000256" key="2">
    <source>
        <dbReference type="ARBA" id="ARBA00023125"/>
    </source>
</evidence>
<keyword evidence="6" id="KW-1185">Reference proteome</keyword>
<keyword evidence="3" id="KW-0804">Transcription</keyword>
<dbReference type="NCBIfam" id="NF033788">
    <property type="entry name" value="HTH_metalloreg"/>
    <property type="match status" value="1"/>
</dbReference>
<dbReference type="PANTHER" id="PTHR33154:SF33">
    <property type="entry name" value="TRANSCRIPTIONAL REPRESSOR SDPR"/>
    <property type="match status" value="1"/>
</dbReference>
<dbReference type="EMBL" id="JAMYJR010000023">
    <property type="protein sequence ID" value="MCO8273080.1"/>
    <property type="molecule type" value="Genomic_DNA"/>
</dbReference>
<dbReference type="PANTHER" id="PTHR33154">
    <property type="entry name" value="TRANSCRIPTIONAL REGULATOR, ARSR FAMILY"/>
    <property type="match status" value="1"/>
</dbReference>
<evidence type="ECO:0000313" key="5">
    <source>
        <dbReference type="EMBL" id="MCO8273080.1"/>
    </source>
</evidence>
<dbReference type="SMART" id="SM00418">
    <property type="entry name" value="HTH_ARSR"/>
    <property type="match status" value="1"/>
</dbReference>
<keyword evidence="2" id="KW-0238">DNA-binding</keyword>
<dbReference type="InterPro" id="IPR036388">
    <property type="entry name" value="WH-like_DNA-bd_sf"/>
</dbReference>
<gene>
    <name evidence="5" type="ORF">M1L60_21015</name>
</gene>
<proteinExistence type="predicted"/>